<dbReference type="RefSeq" id="WP_115994412.1">
    <property type="nucleotide sequence ID" value="NZ_QRDY01000013.1"/>
</dbReference>
<keyword evidence="1" id="KW-1133">Transmembrane helix</keyword>
<accession>A0A3D9I486</accession>
<keyword evidence="1" id="KW-0472">Membrane</keyword>
<dbReference type="AlphaFoldDB" id="A0A3D9I486"/>
<sequence length="164" mass="18869">MRIPSFHRFGKFMQVAAFFVCGMVVGSAVYSALSNLVVENVIQENYQLKDQLETMRTELQLAQQIRKENVLHNIKIIFQQGKEENKLDILTETELKKKVRGDLDIFLGRSIYVINSDAVIARRLLGSKIYDDIQSKDYEVNIKTILVVDGVLQVWAEAKVHLRK</sequence>
<evidence type="ECO:0000313" key="4">
    <source>
        <dbReference type="Proteomes" id="UP000256869"/>
    </source>
</evidence>
<feature type="domain" description="Sporulation membrane protein YtrI C-terminal" evidence="2">
    <location>
        <begin position="73"/>
        <end position="159"/>
    </location>
</feature>
<dbReference type="Pfam" id="PF26347">
    <property type="entry name" value="YtrI_sporulation"/>
    <property type="match status" value="1"/>
</dbReference>
<reference evidence="3 4" key="1">
    <citation type="submission" date="2018-07" db="EMBL/GenBank/DDBJ databases">
        <title>Genomic Encyclopedia of Type Strains, Phase III (KMG-III): the genomes of soil and plant-associated and newly described type strains.</title>
        <authorList>
            <person name="Whitman W."/>
        </authorList>
    </citation>
    <scope>NUCLEOTIDE SEQUENCE [LARGE SCALE GENOMIC DNA]</scope>
    <source>
        <strain evidence="3 4">CECT 8236</strain>
    </source>
</reference>
<keyword evidence="4" id="KW-1185">Reference proteome</keyword>
<gene>
    <name evidence="3" type="ORF">DFP95_11375</name>
</gene>
<evidence type="ECO:0000313" key="3">
    <source>
        <dbReference type="EMBL" id="RED56602.1"/>
    </source>
</evidence>
<keyword evidence="1" id="KW-0812">Transmembrane</keyword>
<feature type="transmembrane region" description="Helical" evidence="1">
    <location>
        <begin position="12"/>
        <end position="33"/>
    </location>
</feature>
<dbReference type="OrthoDB" id="2655161at2"/>
<name>A0A3D9I486_9BACL</name>
<evidence type="ECO:0000256" key="1">
    <source>
        <dbReference type="SAM" id="Phobius"/>
    </source>
</evidence>
<organism evidence="3 4">
    <name type="scientific">Cohnella lupini</name>
    <dbReference type="NCBI Taxonomy" id="1294267"/>
    <lineage>
        <taxon>Bacteria</taxon>
        <taxon>Bacillati</taxon>
        <taxon>Bacillota</taxon>
        <taxon>Bacilli</taxon>
        <taxon>Bacillales</taxon>
        <taxon>Paenibacillaceae</taxon>
        <taxon>Cohnella</taxon>
    </lineage>
</organism>
<dbReference type="InterPro" id="IPR058620">
    <property type="entry name" value="YtrI_C"/>
</dbReference>
<proteinExistence type="predicted"/>
<comment type="caution">
    <text evidence="3">The sequence shown here is derived from an EMBL/GenBank/DDBJ whole genome shotgun (WGS) entry which is preliminary data.</text>
</comment>
<protein>
    <recommendedName>
        <fullName evidence="2">Sporulation membrane protein YtrI C-terminal domain-containing protein</fullName>
    </recommendedName>
</protein>
<dbReference type="Proteomes" id="UP000256869">
    <property type="component" value="Unassembled WGS sequence"/>
</dbReference>
<dbReference type="EMBL" id="QRDY01000013">
    <property type="protein sequence ID" value="RED56602.1"/>
    <property type="molecule type" value="Genomic_DNA"/>
</dbReference>
<evidence type="ECO:0000259" key="2">
    <source>
        <dbReference type="Pfam" id="PF26347"/>
    </source>
</evidence>